<dbReference type="InterPro" id="IPR029063">
    <property type="entry name" value="SAM-dependent_MTases_sf"/>
</dbReference>
<comment type="similarity">
    <text evidence="2 8">Belongs to the methyltransferase superfamily. RsmD family.</text>
</comment>
<keyword evidence="8" id="KW-0698">rRNA processing</keyword>
<evidence type="ECO:0000313" key="10">
    <source>
        <dbReference type="EMBL" id="MBB5319594.1"/>
    </source>
</evidence>
<proteinExistence type="inferred from homology"/>
<dbReference type="Gene3D" id="3.40.50.150">
    <property type="entry name" value="Vaccinia Virus protein VP39"/>
    <property type="match status" value="1"/>
</dbReference>
<feature type="region of interest" description="Disordered" evidence="9">
    <location>
        <begin position="1"/>
        <end position="21"/>
    </location>
</feature>
<protein>
    <recommendedName>
        <fullName evidence="4 8">Ribosomal RNA small subunit methyltransferase D</fullName>
        <ecNumber evidence="3 8">2.1.1.171</ecNumber>
    </recommendedName>
</protein>
<evidence type="ECO:0000256" key="3">
    <source>
        <dbReference type="ARBA" id="ARBA00012141"/>
    </source>
</evidence>
<evidence type="ECO:0000256" key="4">
    <source>
        <dbReference type="ARBA" id="ARBA00013682"/>
    </source>
</evidence>
<dbReference type="CDD" id="cd02440">
    <property type="entry name" value="AdoMet_MTases"/>
    <property type="match status" value="1"/>
</dbReference>
<dbReference type="InterPro" id="IPR004398">
    <property type="entry name" value="RNA_MeTrfase_RsmD"/>
</dbReference>
<accession>A0A840U1M9</accession>
<dbReference type="SUPFAM" id="SSF53335">
    <property type="entry name" value="S-adenosyl-L-methionine-dependent methyltransferases"/>
    <property type="match status" value="1"/>
</dbReference>
<dbReference type="RefSeq" id="WP_183698603.1">
    <property type="nucleotide sequence ID" value="NZ_JACHFE010000001.1"/>
</dbReference>
<dbReference type="AlphaFoldDB" id="A0A840U1M9"/>
<dbReference type="EC" id="2.1.1.171" evidence="3 8"/>
<dbReference type="NCBIfam" id="TIGR00095">
    <property type="entry name" value="16S rRNA (guanine(966)-N(2))-methyltransferase RsmD"/>
    <property type="match status" value="1"/>
</dbReference>
<dbReference type="Proteomes" id="UP000591735">
    <property type="component" value="Unassembled WGS sequence"/>
</dbReference>
<gene>
    <name evidence="10" type="ORF">HNR38_000062</name>
</gene>
<feature type="compositionally biased region" description="Basic residues" evidence="9">
    <location>
        <begin position="1"/>
        <end position="11"/>
    </location>
</feature>
<evidence type="ECO:0000256" key="8">
    <source>
        <dbReference type="PIRNR" id="PIRNR004553"/>
    </source>
</evidence>
<evidence type="ECO:0000256" key="5">
    <source>
        <dbReference type="ARBA" id="ARBA00022603"/>
    </source>
</evidence>
<keyword evidence="8" id="KW-0949">S-adenosyl-L-methionine</keyword>
<evidence type="ECO:0000256" key="9">
    <source>
        <dbReference type="SAM" id="MobiDB-lite"/>
    </source>
</evidence>
<organism evidence="10 11">
    <name type="scientific">Marinobacter oulmenensis</name>
    <dbReference type="NCBI Taxonomy" id="643747"/>
    <lineage>
        <taxon>Bacteria</taxon>
        <taxon>Pseudomonadati</taxon>
        <taxon>Pseudomonadota</taxon>
        <taxon>Gammaproteobacteria</taxon>
        <taxon>Pseudomonadales</taxon>
        <taxon>Marinobacteraceae</taxon>
        <taxon>Marinobacter</taxon>
    </lineage>
</organism>
<evidence type="ECO:0000256" key="2">
    <source>
        <dbReference type="ARBA" id="ARBA00005269"/>
    </source>
</evidence>
<evidence type="ECO:0000313" key="11">
    <source>
        <dbReference type="Proteomes" id="UP000591735"/>
    </source>
</evidence>
<evidence type="ECO:0000256" key="1">
    <source>
        <dbReference type="ARBA" id="ARBA00002649"/>
    </source>
</evidence>
<dbReference type="Pfam" id="PF03602">
    <property type="entry name" value="Cons_hypoth95"/>
    <property type="match status" value="1"/>
</dbReference>
<dbReference type="PIRSF" id="PIRSF004553">
    <property type="entry name" value="CHP00095"/>
    <property type="match status" value="1"/>
</dbReference>
<comment type="caution">
    <text evidence="10">The sequence shown here is derived from an EMBL/GenBank/DDBJ whole genome shotgun (WGS) entry which is preliminary data.</text>
</comment>
<keyword evidence="11" id="KW-1185">Reference proteome</keyword>
<dbReference type="PROSITE" id="PS00092">
    <property type="entry name" value="N6_MTASE"/>
    <property type="match status" value="1"/>
</dbReference>
<comment type="function">
    <text evidence="1 8">Specifically methylates the guanine in position 966 of 16S rRNA in the assembled 30S particle.</text>
</comment>
<dbReference type="GO" id="GO:0003676">
    <property type="term" value="F:nucleic acid binding"/>
    <property type="evidence" value="ECO:0007669"/>
    <property type="project" value="InterPro"/>
</dbReference>
<dbReference type="GO" id="GO:0052913">
    <property type="term" value="F:16S rRNA (guanine(966)-N(2))-methyltransferase activity"/>
    <property type="evidence" value="ECO:0007669"/>
    <property type="project" value="UniProtKB-EC"/>
</dbReference>
<name>A0A840U1M9_9GAMM</name>
<evidence type="ECO:0000256" key="7">
    <source>
        <dbReference type="ARBA" id="ARBA00048326"/>
    </source>
</evidence>
<dbReference type="PANTHER" id="PTHR43542:SF1">
    <property type="entry name" value="METHYLTRANSFERASE"/>
    <property type="match status" value="1"/>
</dbReference>
<dbReference type="InterPro" id="IPR002052">
    <property type="entry name" value="DNA_methylase_N6_adenine_CS"/>
</dbReference>
<evidence type="ECO:0000256" key="6">
    <source>
        <dbReference type="ARBA" id="ARBA00022679"/>
    </source>
</evidence>
<dbReference type="EMBL" id="JACHFE010000001">
    <property type="protein sequence ID" value="MBB5319594.1"/>
    <property type="molecule type" value="Genomic_DNA"/>
</dbReference>
<keyword evidence="6 8" id="KW-0808">Transferase</keyword>
<reference evidence="10 11" key="1">
    <citation type="submission" date="2020-08" db="EMBL/GenBank/DDBJ databases">
        <title>Genomic Encyclopedia of Type Strains, Phase IV (KMG-IV): sequencing the most valuable type-strain genomes for metagenomic binning, comparative biology and taxonomic classification.</title>
        <authorList>
            <person name="Goeker M."/>
        </authorList>
    </citation>
    <scope>NUCLEOTIDE SEQUENCE [LARGE SCALE GENOMIC DNA]</scope>
    <source>
        <strain evidence="10 11">DSM 22359</strain>
    </source>
</reference>
<sequence length="212" mass="23359">MARRKPARRGAGRSSTGAGGELRIIGGDWRSRKLRFPDAGGVRPTPVRTRETLFNWLAMHLPGSHCLDLFSGSGALGLEALSRGAASATLVDHTPALANALKDNLRVLGCTTGQMVCRDVSDYLRTRPEAPFDILFMDPPFRQSWLEQLLPLIEANGWLKPGGWLYVEHESELNTLPVPAGWQLHREKTAGQVCYKLFRLPVTDDSPTSLTD</sequence>
<comment type="catalytic activity">
    <reaction evidence="7 8">
        <text>guanosine(966) in 16S rRNA + S-adenosyl-L-methionine = N(2)-methylguanosine(966) in 16S rRNA + S-adenosyl-L-homocysteine + H(+)</text>
        <dbReference type="Rhea" id="RHEA:23548"/>
        <dbReference type="Rhea" id="RHEA-COMP:10211"/>
        <dbReference type="Rhea" id="RHEA-COMP:10212"/>
        <dbReference type="ChEBI" id="CHEBI:15378"/>
        <dbReference type="ChEBI" id="CHEBI:57856"/>
        <dbReference type="ChEBI" id="CHEBI:59789"/>
        <dbReference type="ChEBI" id="CHEBI:74269"/>
        <dbReference type="ChEBI" id="CHEBI:74481"/>
        <dbReference type="EC" id="2.1.1.171"/>
    </reaction>
</comment>
<dbReference type="PANTHER" id="PTHR43542">
    <property type="entry name" value="METHYLTRANSFERASE"/>
    <property type="match status" value="1"/>
</dbReference>
<keyword evidence="5 8" id="KW-0489">Methyltransferase</keyword>